<protein>
    <submittedName>
        <fullName evidence="2">Uncharacterized protein</fullName>
    </submittedName>
</protein>
<name>A0A2Z7BBD1_9LAMI</name>
<sequence>MGHHTDRGLLRKHKSDLHLVVHVSLHQSLKYDVTRIRVFLKIVDFSSGPDLNYTHSYTSILRLGLTMGDTPDTPYYHLETRGPSSTLHASTYNNEIGKSPEDLCSDRECFVEDSVTTSRFQPRYVFSYWRIQERYVFSYLNDKIPEDRGEYLARDTRCRRIFVRICSSPPPSFSIIPGVKKKHLPSTSARRPDVSSSRRESIEHNISERSSYHISTGYQIRTTNQFERDQLKTG</sequence>
<organism evidence="2 3">
    <name type="scientific">Dorcoceras hygrometricum</name>
    <dbReference type="NCBI Taxonomy" id="472368"/>
    <lineage>
        <taxon>Eukaryota</taxon>
        <taxon>Viridiplantae</taxon>
        <taxon>Streptophyta</taxon>
        <taxon>Embryophyta</taxon>
        <taxon>Tracheophyta</taxon>
        <taxon>Spermatophyta</taxon>
        <taxon>Magnoliopsida</taxon>
        <taxon>eudicotyledons</taxon>
        <taxon>Gunneridae</taxon>
        <taxon>Pentapetalae</taxon>
        <taxon>asterids</taxon>
        <taxon>lamiids</taxon>
        <taxon>Lamiales</taxon>
        <taxon>Gesneriaceae</taxon>
        <taxon>Didymocarpoideae</taxon>
        <taxon>Trichosporeae</taxon>
        <taxon>Loxocarpinae</taxon>
        <taxon>Dorcoceras</taxon>
    </lineage>
</organism>
<proteinExistence type="predicted"/>
<dbReference type="EMBL" id="KV009512">
    <property type="protein sequence ID" value="KZV29109.1"/>
    <property type="molecule type" value="Genomic_DNA"/>
</dbReference>
<reference evidence="2 3" key="1">
    <citation type="journal article" date="2015" name="Proc. Natl. Acad. Sci. U.S.A.">
        <title>The resurrection genome of Boea hygrometrica: A blueprint for survival of dehydration.</title>
        <authorList>
            <person name="Xiao L."/>
            <person name="Yang G."/>
            <person name="Zhang L."/>
            <person name="Yang X."/>
            <person name="Zhao S."/>
            <person name="Ji Z."/>
            <person name="Zhou Q."/>
            <person name="Hu M."/>
            <person name="Wang Y."/>
            <person name="Chen M."/>
            <person name="Xu Y."/>
            <person name="Jin H."/>
            <person name="Xiao X."/>
            <person name="Hu G."/>
            <person name="Bao F."/>
            <person name="Hu Y."/>
            <person name="Wan P."/>
            <person name="Li L."/>
            <person name="Deng X."/>
            <person name="Kuang T."/>
            <person name="Xiang C."/>
            <person name="Zhu J.K."/>
            <person name="Oliver M.J."/>
            <person name="He Y."/>
        </authorList>
    </citation>
    <scope>NUCLEOTIDE SEQUENCE [LARGE SCALE GENOMIC DNA]</scope>
    <source>
        <strain evidence="3">cv. XS01</strain>
    </source>
</reference>
<accession>A0A2Z7BBD1</accession>
<gene>
    <name evidence="2" type="ORF">F511_06604</name>
</gene>
<evidence type="ECO:0000313" key="2">
    <source>
        <dbReference type="EMBL" id="KZV29109.1"/>
    </source>
</evidence>
<feature type="compositionally biased region" description="Basic and acidic residues" evidence="1">
    <location>
        <begin position="190"/>
        <end position="209"/>
    </location>
</feature>
<evidence type="ECO:0000256" key="1">
    <source>
        <dbReference type="SAM" id="MobiDB-lite"/>
    </source>
</evidence>
<evidence type="ECO:0000313" key="3">
    <source>
        <dbReference type="Proteomes" id="UP000250235"/>
    </source>
</evidence>
<feature type="region of interest" description="Disordered" evidence="1">
    <location>
        <begin position="183"/>
        <end position="209"/>
    </location>
</feature>
<keyword evidence="3" id="KW-1185">Reference proteome</keyword>
<dbReference type="AlphaFoldDB" id="A0A2Z7BBD1"/>
<dbReference type="Proteomes" id="UP000250235">
    <property type="component" value="Unassembled WGS sequence"/>
</dbReference>